<reference evidence="4" key="4">
    <citation type="journal article" date="2015" name="G3 (Bethesda)">
        <title>Genome sequences of three phytopathogenic species of the Magnaporthaceae family of fungi.</title>
        <authorList>
            <person name="Okagaki L.H."/>
            <person name="Nunes C.C."/>
            <person name="Sailsbery J."/>
            <person name="Clay B."/>
            <person name="Brown D."/>
            <person name="John T."/>
            <person name="Oh Y."/>
            <person name="Young N."/>
            <person name="Fitzgerald M."/>
            <person name="Haas B.J."/>
            <person name="Zeng Q."/>
            <person name="Young S."/>
            <person name="Adiconis X."/>
            <person name="Fan L."/>
            <person name="Levin J.Z."/>
            <person name="Mitchell T.K."/>
            <person name="Okubara P.A."/>
            <person name="Farman M.L."/>
            <person name="Kohn L.M."/>
            <person name="Birren B."/>
            <person name="Ma L.-J."/>
            <person name="Dean R.A."/>
        </authorList>
    </citation>
    <scope>NUCLEOTIDE SEQUENCE</scope>
    <source>
        <strain evidence="4">R3-111a-1</strain>
    </source>
</reference>
<dbReference type="EMBL" id="GL385403">
    <property type="protein sequence ID" value="EJT69760.1"/>
    <property type="molecule type" value="Genomic_DNA"/>
</dbReference>
<protein>
    <submittedName>
        <fullName evidence="3 4">Uncharacterized protein</fullName>
    </submittedName>
</protein>
<dbReference type="AlphaFoldDB" id="J3PGL4"/>
<dbReference type="VEuPathDB" id="FungiDB:GGTG_12643"/>
<sequence length="433" mass="47508">MASQVPAGAEGTVAGVMIYCCIAFIASSLMIWLTWIHHERTSYVALLAYFVTLSIVASLVQQTHDVLLYESVVREQFENRKRHPGNPEIAIANGSVGISLVLYYIQYYCYNVEAMCVMFWAAHLAQTAAARRKWSKLLRRIDSGGKIFTVLFPLTTILLLRIPQVQASFVVFILLADLPLMLSLFFGCALMLVIFARYVRSKRKFLHWAPDNSYPAGGGGGSSTLESGIGTTTTQTRDGQPPRKQGIWDRWLMVRFTIAFAALGIFQVTNTLFQIMAVTNATADLGAQEPDLSAGRAAGAWIFFMPGVTPGLFIFIIFGTTAPLRTYMWETFVPARWRGNGAEAEAEVETEVETEAAAAETAAAGAKGRAAAAGPDGDEVEPPPPPKEIGRHGVASETEMQVYERTGRPKLAEGGRPDSDEWPMLPIMKNVDR</sequence>
<keyword evidence="2" id="KW-1133">Transmembrane helix</keyword>
<feature type="transmembrane region" description="Helical" evidence="2">
    <location>
        <begin position="105"/>
        <end position="125"/>
    </location>
</feature>
<reference evidence="3" key="2">
    <citation type="submission" date="2010-07" db="EMBL/GenBank/DDBJ databases">
        <authorList>
            <consortium name="The Broad Institute Genome Sequencing Platform"/>
            <consortium name="Broad Institute Genome Sequencing Center for Infectious Disease"/>
            <person name="Ma L.-J."/>
            <person name="Dead R."/>
            <person name="Young S."/>
            <person name="Zeng Q."/>
            <person name="Koehrsen M."/>
            <person name="Alvarado L."/>
            <person name="Berlin A."/>
            <person name="Chapman S.B."/>
            <person name="Chen Z."/>
            <person name="Freedman E."/>
            <person name="Gellesch M."/>
            <person name="Goldberg J."/>
            <person name="Griggs A."/>
            <person name="Gujja S."/>
            <person name="Heilman E.R."/>
            <person name="Heiman D."/>
            <person name="Hepburn T."/>
            <person name="Howarth C."/>
            <person name="Jen D."/>
            <person name="Larson L."/>
            <person name="Mehta T."/>
            <person name="Neiman D."/>
            <person name="Pearson M."/>
            <person name="Roberts A."/>
            <person name="Saif S."/>
            <person name="Shea T."/>
            <person name="Shenoy N."/>
            <person name="Sisk P."/>
            <person name="Stolte C."/>
            <person name="Sykes S."/>
            <person name="Walk T."/>
            <person name="White J."/>
            <person name="Yandava C."/>
            <person name="Haas B."/>
            <person name="Nusbaum C."/>
            <person name="Birren B."/>
        </authorList>
    </citation>
    <scope>NUCLEOTIDE SEQUENCE</scope>
    <source>
        <strain evidence="3">R3-111a-1</strain>
    </source>
</reference>
<keyword evidence="2" id="KW-0812">Transmembrane</keyword>
<dbReference type="HOGENOM" id="CLU_038399_0_0_1"/>
<evidence type="ECO:0000313" key="5">
    <source>
        <dbReference type="Proteomes" id="UP000006039"/>
    </source>
</evidence>
<feature type="region of interest" description="Disordered" evidence="1">
    <location>
        <begin position="353"/>
        <end position="433"/>
    </location>
</feature>
<dbReference type="eggNOG" id="ENOG502ST7N">
    <property type="taxonomic scope" value="Eukaryota"/>
</dbReference>
<dbReference type="OrthoDB" id="5287295at2759"/>
<reference evidence="4" key="5">
    <citation type="submission" date="2018-04" db="UniProtKB">
        <authorList>
            <consortium name="EnsemblFungi"/>
        </authorList>
    </citation>
    <scope>IDENTIFICATION</scope>
    <source>
        <strain evidence="4">R3-111a-1</strain>
    </source>
</reference>
<feature type="compositionally biased region" description="Low complexity" evidence="1">
    <location>
        <begin position="223"/>
        <end position="239"/>
    </location>
</feature>
<organism evidence="3">
    <name type="scientific">Gaeumannomyces tritici (strain R3-111a-1)</name>
    <name type="common">Wheat and barley take-all root rot fungus</name>
    <name type="synonym">Gaeumannomyces graminis var. tritici</name>
    <dbReference type="NCBI Taxonomy" id="644352"/>
    <lineage>
        <taxon>Eukaryota</taxon>
        <taxon>Fungi</taxon>
        <taxon>Dikarya</taxon>
        <taxon>Ascomycota</taxon>
        <taxon>Pezizomycotina</taxon>
        <taxon>Sordariomycetes</taxon>
        <taxon>Sordariomycetidae</taxon>
        <taxon>Magnaporthales</taxon>
        <taxon>Magnaporthaceae</taxon>
        <taxon>Gaeumannomyces</taxon>
    </lineage>
</organism>
<dbReference type="GeneID" id="20353101"/>
<evidence type="ECO:0000256" key="2">
    <source>
        <dbReference type="SAM" id="Phobius"/>
    </source>
</evidence>
<feature type="transmembrane region" description="Helical" evidence="2">
    <location>
        <begin position="43"/>
        <end position="60"/>
    </location>
</feature>
<reference evidence="5" key="1">
    <citation type="submission" date="2010-07" db="EMBL/GenBank/DDBJ databases">
        <title>The genome sequence of Gaeumannomyces graminis var. tritici strain R3-111a-1.</title>
        <authorList>
            <consortium name="The Broad Institute Genome Sequencing Platform"/>
            <person name="Ma L.-J."/>
            <person name="Dead R."/>
            <person name="Young S."/>
            <person name="Zeng Q."/>
            <person name="Koehrsen M."/>
            <person name="Alvarado L."/>
            <person name="Berlin A."/>
            <person name="Chapman S.B."/>
            <person name="Chen Z."/>
            <person name="Freedman E."/>
            <person name="Gellesch M."/>
            <person name="Goldberg J."/>
            <person name="Griggs A."/>
            <person name="Gujja S."/>
            <person name="Heilman E.R."/>
            <person name="Heiman D."/>
            <person name="Hepburn T."/>
            <person name="Howarth C."/>
            <person name="Jen D."/>
            <person name="Larson L."/>
            <person name="Mehta T."/>
            <person name="Neiman D."/>
            <person name="Pearson M."/>
            <person name="Roberts A."/>
            <person name="Saif S."/>
            <person name="Shea T."/>
            <person name="Shenoy N."/>
            <person name="Sisk P."/>
            <person name="Stolte C."/>
            <person name="Sykes S."/>
            <person name="Walk T."/>
            <person name="White J."/>
            <person name="Yandava C."/>
            <person name="Haas B."/>
            <person name="Nusbaum C."/>
            <person name="Birren B."/>
        </authorList>
    </citation>
    <scope>NUCLEOTIDE SEQUENCE [LARGE SCALE GENOMIC DNA]</scope>
    <source>
        <strain evidence="5">R3-111a-1</strain>
    </source>
</reference>
<feature type="compositionally biased region" description="Basic and acidic residues" evidence="1">
    <location>
        <begin position="405"/>
        <end position="419"/>
    </location>
</feature>
<feature type="transmembrane region" description="Helical" evidence="2">
    <location>
        <begin position="12"/>
        <end position="36"/>
    </location>
</feature>
<evidence type="ECO:0000313" key="3">
    <source>
        <dbReference type="EMBL" id="EJT69760.1"/>
    </source>
</evidence>
<reference evidence="3" key="3">
    <citation type="submission" date="2010-09" db="EMBL/GenBank/DDBJ databases">
        <title>Annotation of Gaeumannomyces graminis var. tritici R3-111a-1.</title>
        <authorList>
            <consortium name="The Broad Institute Genome Sequencing Platform"/>
            <person name="Ma L.-J."/>
            <person name="Dead R."/>
            <person name="Young S.K."/>
            <person name="Zeng Q."/>
            <person name="Gargeya S."/>
            <person name="Fitzgerald M."/>
            <person name="Haas B."/>
            <person name="Abouelleil A."/>
            <person name="Alvarado L."/>
            <person name="Arachchi H.M."/>
            <person name="Berlin A."/>
            <person name="Brown A."/>
            <person name="Chapman S.B."/>
            <person name="Chen Z."/>
            <person name="Dunbar C."/>
            <person name="Freedman E."/>
            <person name="Gearin G."/>
            <person name="Gellesch M."/>
            <person name="Goldberg J."/>
            <person name="Griggs A."/>
            <person name="Gujja S."/>
            <person name="Heiman D."/>
            <person name="Howarth C."/>
            <person name="Larson L."/>
            <person name="Lui A."/>
            <person name="MacDonald P.J.P."/>
            <person name="Mehta T."/>
            <person name="Montmayeur A."/>
            <person name="Murphy C."/>
            <person name="Neiman D."/>
            <person name="Pearson M."/>
            <person name="Priest M."/>
            <person name="Roberts A."/>
            <person name="Saif S."/>
            <person name="Shea T."/>
            <person name="Shenoy N."/>
            <person name="Sisk P."/>
            <person name="Stolte C."/>
            <person name="Sykes S."/>
            <person name="Yandava C."/>
            <person name="Wortman J."/>
            <person name="Nusbaum C."/>
            <person name="Birren B."/>
        </authorList>
    </citation>
    <scope>NUCLEOTIDE SEQUENCE</scope>
    <source>
        <strain evidence="3">R3-111a-1</strain>
    </source>
</reference>
<keyword evidence="5" id="KW-1185">Reference proteome</keyword>
<feature type="transmembrane region" description="Helical" evidence="2">
    <location>
        <begin position="145"/>
        <end position="163"/>
    </location>
</feature>
<feature type="compositionally biased region" description="Low complexity" evidence="1">
    <location>
        <begin position="355"/>
        <end position="375"/>
    </location>
</feature>
<dbReference type="Proteomes" id="UP000006039">
    <property type="component" value="Unassembled WGS sequence"/>
</dbReference>
<evidence type="ECO:0000313" key="4">
    <source>
        <dbReference type="EnsemblFungi" id="EJT69760"/>
    </source>
</evidence>
<keyword evidence="2" id="KW-0472">Membrane</keyword>
<accession>J3PGL4</accession>
<dbReference type="RefSeq" id="XP_009228808.1">
    <property type="nucleotide sequence ID" value="XM_009230544.1"/>
</dbReference>
<feature type="transmembrane region" description="Helical" evidence="2">
    <location>
        <begin position="252"/>
        <end position="278"/>
    </location>
</feature>
<name>J3PGL4_GAET3</name>
<dbReference type="EnsemblFungi" id="EJT69760">
    <property type="protein sequence ID" value="EJT69760"/>
    <property type="gene ID" value="GGTG_12643"/>
</dbReference>
<proteinExistence type="predicted"/>
<gene>
    <name evidence="4" type="primary">20353101</name>
    <name evidence="3" type="ORF">GGTG_12643</name>
</gene>
<evidence type="ECO:0000256" key="1">
    <source>
        <dbReference type="SAM" id="MobiDB-lite"/>
    </source>
</evidence>
<feature type="transmembrane region" description="Helical" evidence="2">
    <location>
        <begin position="169"/>
        <end position="196"/>
    </location>
</feature>
<feature type="region of interest" description="Disordered" evidence="1">
    <location>
        <begin position="217"/>
        <end position="243"/>
    </location>
</feature>
<feature type="transmembrane region" description="Helical" evidence="2">
    <location>
        <begin position="298"/>
        <end position="318"/>
    </location>
</feature>